<gene>
    <name evidence="2" type="ORF">Pla163_16750</name>
</gene>
<evidence type="ECO:0000313" key="2">
    <source>
        <dbReference type="EMBL" id="QDU84564.1"/>
    </source>
</evidence>
<protein>
    <recommendedName>
        <fullName evidence="4">TM2 domain protein</fullName>
    </recommendedName>
</protein>
<keyword evidence="1" id="KW-0472">Membrane</keyword>
<keyword evidence="1" id="KW-0812">Transmembrane</keyword>
<proteinExistence type="predicted"/>
<organism evidence="2 3">
    <name type="scientific">Rohdeia mirabilis</name>
    <dbReference type="NCBI Taxonomy" id="2528008"/>
    <lineage>
        <taxon>Bacteria</taxon>
        <taxon>Pseudomonadati</taxon>
        <taxon>Planctomycetota</taxon>
        <taxon>Planctomycetia</taxon>
        <taxon>Planctomycetia incertae sedis</taxon>
        <taxon>Rohdeia</taxon>
    </lineage>
</organism>
<dbReference type="RefSeq" id="WP_145186335.1">
    <property type="nucleotide sequence ID" value="NZ_CP036290.1"/>
</dbReference>
<keyword evidence="1" id="KW-1133">Transmembrane helix</keyword>
<keyword evidence="3" id="KW-1185">Reference proteome</keyword>
<evidence type="ECO:0008006" key="4">
    <source>
        <dbReference type="Google" id="ProtNLM"/>
    </source>
</evidence>
<reference evidence="2 3" key="1">
    <citation type="submission" date="2019-02" db="EMBL/GenBank/DDBJ databases">
        <title>Deep-cultivation of Planctomycetes and their phenomic and genomic characterization uncovers novel biology.</title>
        <authorList>
            <person name="Wiegand S."/>
            <person name="Jogler M."/>
            <person name="Boedeker C."/>
            <person name="Pinto D."/>
            <person name="Vollmers J."/>
            <person name="Rivas-Marin E."/>
            <person name="Kohn T."/>
            <person name="Peeters S.H."/>
            <person name="Heuer A."/>
            <person name="Rast P."/>
            <person name="Oberbeckmann S."/>
            <person name="Bunk B."/>
            <person name="Jeske O."/>
            <person name="Meyerdierks A."/>
            <person name="Storesund J.E."/>
            <person name="Kallscheuer N."/>
            <person name="Luecker S."/>
            <person name="Lage O.M."/>
            <person name="Pohl T."/>
            <person name="Merkel B.J."/>
            <person name="Hornburger P."/>
            <person name="Mueller R.-W."/>
            <person name="Bruemmer F."/>
            <person name="Labrenz M."/>
            <person name="Spormann A.M."/>
            <person name="Op den Camp H."/>
            <person name="Overmann J."/>
            <person name="Amann R."/>
            <person name="Jetten M.S.M."/>
            <person name="Mascher T."/>
            <person name="Medema M.H."/>
            <person name="Devos D.P."/>
            <person name="Kaster A.-K."/>
            <person name="Ovreas L."/>
            <person name="Rohde M."/>
            <person name="Galperin M.Y."/>
            <person name="Jogler C."/>
        </authorList>
    </citation>
    <scope>NUCLEOTIDE SEQUENCE [LARGE SCALE GENOMIC DNA]</scope>
    <source>
        <strain evidence="2 3">Pla163</strain>
    </source>
</reference>
<accession>A0A518CZA8</accession>
<feature type="transmembrane region" description="Helical" evidence="1">
    <location>
        <begin position="34"/>
        <end position="60"/>
    </location>
</feature>
<dbReference type="EMBL" id="CP036290">
    <property type="protein sequence ID" value="QDU84564.1"/>
    <property type="molecule type" value="Genomic_DNA"/>
</dbReference>
<dbReference type="Proteomes" id="UP000319342">
    <property type="component" value="Chromosome"/>
</dbReference>
<sequence length="68" mass="7452">MTSTAIPRSAILLGLASLILPGAGQVLQRRYGRALLLILLAAALWYLLALGYLVHLWAAFDAALHRRR</sequence>
<name>A0A518CZA8_9BACT</name>
<evidence type="ECO:0000256" key="1">
    <source>
        <dbReference type="SAM" id="Phobius"/>
    </source>
</evidence>
<evidence type="ECO:0000313" key="3">
    <source>
        <dbReference type="Proteomes" id="UP000319342"/>
    </source>
</evidence>
<dbReference type="AlphaFoldDB" id="A0A518CZA8"/>